<sequence length="166" mass="18722">MKVSRCCVVHVSQAAAFPKEPHHPKGRVAHVEKMEIKATVTLSPSLPPHATFSTLANQNAKPHCQAEVEVQSISKRLKLLPLYELKRSRKTLLSYETVLVSSPLKKKSCEMEEEVSCIATNGSSRRIDILAFSKTTKRGFIIVPASRYQRNVDQPEEVHQEKKDIY</sequence>
<gene>
    <name evidence="1" type="ORF">ANN_10785</name>
</gene>
<comment type="caution">
    <text evidence="1">The sequence shown here is derived from an EMBL/GenBank/DDBJ whole genome shotgun (WGS) entry which is preliminary data.</text>
</comment>
<proteinExistence type="predicted"/>
<keyword evidence="2" id="KW-1185">Reference proteome</keyword>
<reference evidence="1 2" key="1">
    <citation type="journal article" date="2022" name="Allergy">
        <title>Genome assembly and annotation of Periplaneta americana reveal a comprehensive cockroach allergen profile.</title>
        <authorList>
            <person name="Wang L."/>
            <person name="Xiong Q."/>
            <person name="Saelim N."/>
            <person name="Wang L."/>
            <person name="Nong W."/>
            <person name="Wan A.T."/>
            <person name="Shi M."/>
            <person name="Liu X."/>
            <person name="Cao Q."/>
            <person name="Hui J.H.L."/>
            <person name="Sookrung N."/>
            <person name="Leung T.F."/>
            <person name="Tungtrongchitr A."/>
            <person name="Tsui S.K.W."/>
        </authorList>
    </citation>
    <scope>NUCLEOTIDE SEQUENCE [LARGE SCALE GENOMIC DNA]</scope>
    <source>
        <strain evidence="1">PWHHKU_190912</strain>
    </source>
</reference>
<dbReference type="EMBL" id="JAJSOF020000015">
    <property type="protein sequence ID" value="KAJ4440936.1"/>
    <property type="molecule type" value="Genomic_DNA"/>
</dbReference>
<evidence type="ECO:0000313" key="1">
    <source>
        <dbReference type="EMBL" id="KAJ4440936.1"/>
    </source>
</evidence>
<accession>A0ABQ8T375</accession>
<protein>
    <submittedName>
        <fullName evidence="1">Uncharacterized protein</fullName>
    </submittedName>
</protein>
<evidence type="ECO:0000313" key="2">
    <source>
        <dbReference type="Proteomes" id="UP001148838"/>
    </source>
</evidence>
<dbReference type="Proteomes" id="UP001148838">
    <property type="component" value="Unassembled WGS sequence"/>
</dbReference>
<name>A0ABQ8T375_PERAM</name>
<organism evidence="1 2">
    <name type="scientific">Periplaneta americana</name>
    <name type="common">American cockroach</name>
    <name type="synonym">Blatta americana</name>
    <dbReference type="NCBI Taxonomy" id="6978"/>
    <lineage>
        <taxon>Eukaryota</taxon>
        <taxon>Metazoa</taxon>
        <taxon>Ecdysozoa</taxon>
        <taxon>Arthropoda</taxon>
        <taxon>Hexapoda</taxon>
        <taxon>Insecta</taxon>
        <taxon>Pterygota</taxon>
        <taxon>Neoptera</taxon>
        <taxon>Polyneoptera</taxon>
        <taxon>Dictyoptera</taxon>
        <taxon>Blattodea</taxon>
        <taxon>Blattoidea</taxon>
        <taxon>Blattidae</taxon>
        <taxon>Blattinae</taxon>
        <taxon>Periplaneta</taxon>
    </lineage>
</organism>